<reference evidence="1 2" key="1">
    <citation type="submission" date="2016-02" db="EMBL/GenBank/DDBJ databases">
        <title>Comparative genomic and transcriptomic foundation for Pichia pastoris.</title>
        <authorList>
            <person name="Love K.R."/>
            <person name="Shah K.A."/>
            <person name="Whittaker C.A."/>
            <person name="Wu J."/>
            <person name="Bartlett M.C."/>
            <person name="Ma D."/>
            <person name="Leeson R.L."/>
            <person name="Priest M."/>
            <person name="Young S.K."/>
            <person name="Love J.C."/>
        </authorList>
    </citation>
    <scope>NUCLEOTIDE SEQUENCE [LARGE SCALE GENOMIC DNA]</scope>
    <source>
        <strain evidence="1 2">ATCC 28485</strain>
    </source>
</reference>
<accession>A0A1B2JJ65</accession>
<dbReference type="AlphaFoldDB" id="A0A1B2JJ65"/>
<keyword evidence="2" id="KW-1185">Reference proteome</keyword>
<evidence type="ECO:0000313" key="1">
    <source>
        <dbReference type="EMBL" id="ANZ78056.1"/>
    </source>
</evidence>
<name>A0A1B2JJ65_PICPA</name>
<evidence type="ECO:0000313" key="2">
    <source>
        <dbReference type="Proteomes" id="UP000094565"/>
    </source>
</evidence>
<dbReference type="Proteomes" id="UP000094565">
    <property type="component" value="Chromosome 4"/>
</dbReference>
<sequence>MFMHISLYHYGNKISPVALAFPAAIGTIAYANRLNLFSKRSPEIIVPMFAVPLGACRGLSLPSRIIISTPSSSIRHCGNVLETQVVINHHLSVTGFAVISASND</sequence>
<organism evidence="1 2">
    <name type="scientific">Komagataella pastoris</name>
    <name type="common">Yeast</name>
    <name type="synonym">Pichia pastoris</name>
    <dbReference type="NCBI Taxonomy" id="4922"/>
    <lineage>
        <taxon>Eukaryota</taxon>
        <taxon>Fungi</taxon>
        <taxon>Dikarya</taxon>
        <taxon>Ascomycota</taxon>
        <taxon>Saccharomycotina</taxon>
        <taxon>Pichiomycetes</taxon>
        <taxon>Pichiales</taxon>
        <taxon>Pichiaceae</taxon>
        <taxon>Komagataella</taxon>
    </lineage>
</organism>
<protein>
    <submittedName>
        <fullName evidence="1">BA75_04658T0</fullName>
    </submittedName>
</protein>
<dbReference type="EMBL" id="CP014587">
    <property type="protein sequence ID" value="ANZ78056.1"/>
    <property type="molecule type" value="Genomic_DNA"/>
</dbReference>
<gene>
    <name evidence="1" type="ORF">ATY40_BA7504658</name>
</gene>
<proteinExistence type="predicted"/>